<dbReference type="InterPro" id="IPR013762">
    <property type="entry name" value="Integrase-like_cat_sf"/>
</dbReference>
<dbReference type="EMBL" id="JACSQA010000006">
    <property type="protein sequence ID" value="MBD8026316.1"/>
    <property type="molecule type" value="Genomic_DNA"/>
</dbReference>
<comment type="caution">
    <text evidence="2">The sequence shown here is derived from an EMBL/GenBank/DDBJ whole genome shotgun (WGS) entry which is preliminary data.</text>
</comment>
<evidence type="ECO:0000313" key="3">
    <source>
        <dbReference type="Proteomes" id="UP000640930"/>
    </source>
</evidence>
<dbReference type="RefSeq" id="WP_191706817.1">
    <property type="nucleotide sequence ID" value="NZ_JACSQA010000006.1"/>
</dbReference>
<proteinExistence type="predicted"/>
<dbReference type="SUPFAM" id="SSF56349">
    <property type="entry name" value="DNA breaking-rejoining enzymes"/>
    <property type="match status" value="1"/>
</dbReference>
<dbReference type="Proteomes" id="UP000640930">
    <property type="component" value="Unassembled WGS sequence"/>
</dbReference>
<evidence type="ECO:0008006" key="4">
    <source>
        <dbReference type="Google" id="ProtNLM"/>
    </source>
</evidence>
<name>A0ABR8XBA2_9BACL</name>
<sequence length="40" mass="4576">MLYKGVSIHSVSKKLGHSDIKTTLDHYAHVLKEMNSVMNY</sequence>
<organism evidence="2 3">
    <name type="scientific">Ureibacillus galli</name>
    <dbReference type="NCBI Taxonomy" id="2762222"/>
    <lineage>
        <taxon>Bacteria</taxon>
        <taxon>Bacillati</taxon>
        <taxon>Bacillota</taxon>
        <taxon>Bacilli</taxon>
        <taxon>Bacillales</taxon>
        <taxon>Caryophanaceae</taxon>
        <taxon>Ureibacillus</taxon>
    </lineage>
</organism>
<evidence type="ECO:0000313" key="2">
    <source>
        <dbReference type="EMBL" id="MBD8026316.1"/>
    </source>
</evidence>
<accession>A0ABR8XBA2</accession>
<reference evidence="2 3" key="1">
    <citation type="submission" date="2020-08" db="EMBL/GenBank/DDBJ databases">
        <title>A Genomic Blueprint of the Chicken Gut Microbiome.</title>
        <authorList>
            <person name="Gilroy R."/>
            <person name="Ravi A."/>
            <person name="Getino M."/>
            <person name="Pursley I."/>
            <person name="Horton D.L."/>
            <person name="Alikhan N.-F."/>
            <person name="Baker D."/>
            <person name="Gharbi K."/>
            <person name="Hall N."/>
            <person name="Watson M."/>
            <person name="Adriaenssens E.M."/>
            <person name="Foster-Nyarko E."/>
            <person name="Jarju S."/>
            <person name="Secka A."/>
            <person name="Antonio M."/>
            <person name="Oren A."/>
            <person name="Chaudhuri R."/>
            <person name="La Ragione R.M."/>
            <person name="Hildebrand F."/>
            <person name="Pallen M.J."/>
        </authorList>
    </citation>
    <scope>NUCLEOTIDE SEQUENCE [LARGE SCALE GENOMIC DNA]</scope>
    <source>
        <strain evidence="2 3">Re31</strain>
    </source>
</reference>
<gene>
    <name evidence="2" type="ORF">H9636_06555</name>
</gene>
<keyword evidence="3" id="KW-1185">Reference proteome</keyword>
<protein>
    <recommendedName>
        <fullName evidence="4">Phage integrase family protein</fullName>
    </recommendedName>
</protein>
<keyword evidence="1" id="KW-0233">DNA recombination</keyword>
<dbReference type="Gene3D" id="1.10.443.10">
    <property type="entry name" value="Intergrase catalytic core"/>
    <property type="match status" value="1"/>
</dbReference>
<dbReference type="InterPro" id="IPR011010">
    <property type="entry name" value="DNA_brk_join_enz"/>
</dbReference>
<evidence type="ECO:0000256" key="1">
    <source>
        <dbReference type="ARBA" id="ARBA00023172"/>
    </source>
</evidence>